<dbReference type="PROSITE" id="PS00041">
    <property type="entry name" value="HTH_ARAC_FAMILY_1"/>
    <property type="match status" value="1"/>
</dbReference>
<dbReference type="InterPro" id="IPR018060">
    <property type="entry name" value="HTH_AraC"/>
</dbReference>
<dbReference type="AlphaFoldDB" id="A0A1I1G995"/>
<keyword evidence="6" id="KW-1185">Reference proteome</keyword>
<evidence type="ECO:0000256" key="2">
    <source>
        <dbReference type="ARBA" id="ARBA00023125"/>
    </source>
</evidence>
<dbReference type="PANTHER" id="PTHR47894:SF4">
    <property type="entry name" value="HTH-TYPE TRANSCRIPTIONAL REGULATOR GADX"/>
    <property type="match status" value="1"/>
</dbReference>
<feature type="domain" description="HTH araC/xylS-type" evidence="4">
    <location>
        <begin position="171"/>
        <end position="268"/>
    </location>
</feature>
<evidence type="ECO:0000313" key="5">
    <source>
        <dbReference type="EMBL" id="SFC06408.1"/>
    </source>
</evidence>
<dbReference type="GO" id="GO:0003700">
    <property type="term" value="F:DNA-binding transcription factor activity"/>
    <property type="evidence" value="ECO:0007669"/>
    <property type="project" value="InterPro"/>
</dbReference>
<dbReference type="SUPFAM" id="SSF46689">
    <property type="entry name" value="Homeodomain-like"/>
    <property type="match status" value="1"/>
</dbReference>
<dbReference type="PRINTS" id="PR00032">
    <property type="entry name" value="HTHARAC"/>
</dbReference>
<name>A0A1I1G995_9GAMM</name>
<evidence type="ECO:0000259" key="4">
    <source>
        <dbReference type="PROSITE" id="PS01124"/>
    </source>
</evidence>
<dbReference type="Gene3D" id="1.10.10.60">
    <property type="entry name" value="Homeodomain-like"/>
    <property type="match status" value="1"/>
</dbReference>
<dbReference type="SMART" id="SM00342">
    <property type="entry name" value="HTH_ARAC"/>
    <property type="match status" value="1"/>
</dbReference>
<reference evidence="5 6" key="1">
    <citation type="submission" date="2016-10" db="EMBL/GenBank/DDBJ databases">
        <authorList>
            <person name="de Groot N.N."/>
        </authorList>
    </citation>
    <scope>NUCLEOTIDE SEQUENCE [LARGE SCALE GENOMIC DNA]</scope>
    <source>
        <strain evidence="5 6">DSM 6059</strain>
    </source>
</reference>
<accession>A0A1I1G995</accession>
<dbReference type="GO" id="GO:0005829">
    <property type="term" value="C:cytosol"/>
    <property type="evidence" value="ECO:0007669"/>
    <property type="project" value="TreeGrafter"/>
</dbReference>
<dbReference type="STRING" id="1123010.SAMN02745724_00809"/>
<dbReference type="PANTHER" id="PTHR47894">
    <property type="entry name" value="HTH-TYPE TRANSCRIPTIONAL REGULATOR GADX"/>
    <property type="match status" value="1"/>
</dbReference>
<dbReference type="OrthoDB" id="9783876at2"/>
<dbReference type="RefSeq" id="WP_091980207.1">
    <property type="nucleotide sequence ID" value="NZ_FOLO01000004.1"/>
</dbReference>
<evidence type="ECO:0000313" key="6">
    <source>
        <dbReference type="Proteomes" id="UP000198862"/>
    </source>
</evidence>
<dbReference type="PROSITE" id="PS01124">
    <property type="entry name" value="HTH_ARAC_FAMILY_2"/>
    <property type="match status" value="1"/>
</dbReference>
<keyword evidence="3" id="KW-0804">Transcription</keyword>
<proteinExistence type="predicted"/>
<keyword evidence="1" id="KW-0805">Transcription regulation</keyword>
<protein>
    <submittedName>
        <fullName evidence="5">Transcriptional regulator, AraC family</fullName>
    </submittedName>
</protein>
<organism evidence="5 6">
    <name type="scientific">Pseudoalteromonas denitrificans DSM 6059</name>
    <dbReference type="NCBI Taxonomy" id="1123010"/>
    <lineage>
        <taxon>Bacteria</taxon>
        <taxon>Pseudomonadati</taxon>
        <taxon>Pseudomonadota</taxon>
        <taxon>Gammaproteobacteria</taxon>
        <taxon>Alteromonadales</taxon>
        <taxon>Pseudoalteromonadaceae</taxon>
        <taxon>Pseudoalteromonas</taxon>
    </lineage>
</organism>
<evidence type="ECO:0000256" key="3">
    <source>
        <dbReference type="ARBA" id="ARBA00023163"/>
    </source>
</evidence>
<dbReference type="InterPro" id="IPR018062">
    <property type="entry name" value="HTH_AraC-typ_CS"/>
</dbReference>
<sequence>MNHLINVIKNTVAHNHSLPFSVYSSIKEQKLLNVPVVKPVFIAVLDGNKKLSQGSEITCNAGDFIFLSANPAINMRNIPKENEYFALLIDFDYQDFAGLEIQSTNQKHFCVGKITQTLEKCLQQFIEWSCWAPQELWSLRRKEILQILYYLGYTEILSMAVNPNITQRLHAILTKLIVKQSSQEITMEYICQQLAMSESTLRRKLKSEGTTIQDIKDQVKLGLGLHLLQTTLDPIGMIAQKSGYYSQSKFTERFKRRFGLTPSELRKTRMAG</sequence>
<keyword evidence="2" id="KW-0238">DNA-binding</keyword>
<dbReference type="InterPro" id="IPR009057">
    <property type="entry name" value="Homeodomain-like_sf"/>
</dbReference>
<gene>
    <name evidence="5" type="ORF">SAMN02745724_00809</name>
</gene>
<dbReference type="Proteomes" id="UP000198862">
    <property type="component" value="Unassembled WGS sequence"/>
</dbReference>
<dbReference type="GO" id="GO:0000976">
    <property type="term" value="F:transcription cis-regulatory region binding"/>
    <property type="evidence" value="ECO:0007669"/>
    <property type="project" value="TreeGrafter"/>
</dbReference>
<evidence type="ECO:0000256" key="1">
    <source>
        <dbReference type="ARBA" id="ARBA00023015"/>
    </source>
</evidence>
<dbReference type="InterPro" id="IPR020449">
    <property type="entry name" value="Tscrpt_reg_AraC-type_HTH"/>
</dbReference>
<dbReference type="EMBL" id="FOLO01000004">
    <property type="protein sequence ID" value="SFC06408.1"/>
    <property type="molecule type" value="Genomic_DNA"/>
</dbReference>
<dbReference type="Pfam" id="PF12833">
    <property type="entry name" value="HTH_18"/>
    <property type="match status" value="1"/>
</dbReference>